<evidence type="ECO:0000256" key="5">
    <source>
        <dbReference type="ARBA" id="ARBA00023136"/>
    </source>
</evidence>
<feature type="domain" description="EamA" evidence="7">
    <location>
        <begin position="151"/>
        <end position="286"/>
    </location>
</feature>
<reference evidence="8 9" key="1">
    <citation type="submission" date="2020-08" db="EMBL/GenBank/DDBJ databases">
        <title>Genomic Encyclopedia of Type Strains, Phase IV (KMG-IV): sequencing the most valuable type-strain genomes for metagenomic binning, comparative biology and taxonomic classification.</title>
        <authorList>
            <person name="Goeker M."/>
        </authorList>
    </citation>
    <scope>NUCLEOTIDE SEQUENCE [LARGE SCALE GENOMIC DNA]</scope>
    <source>
        <strain evidence="8 9">DSM 2461</strain>
    </source>
</reference>
<dbReference type="SUPFAM" id="SSF103481">
    <property type="entry name" value="Multidrug resistance efflux transporter EmrE"/>
    <property type="match status" value="2"/>
</dbReference>
<feature type="transmembrane region" description="Helical" evidence="6">
    <location>
        <begin position="243"/>
        <end position="262"/>
    </location>
</feature>
<feature type="transmembrane region" description="Helical" evidence="6">
    <location>
        <begin position="124"/>
        <end position="143"/>
    </location>
</feature>
<evidence type="ECO:0000256" key="2">
    <source>
        <dbReference type="ARBA" id="ARBA00007362"/>
    </source>
</evidence>
<evidence type="ECO:0000256" key="6">
    <source>
        <dbReference type="SAM" id="Phobius"/>
    </source>
</evidence>
<feature type="transmembrane region" description="Helical" evidence="6">
    <location>
        <begin position="91"/>
        <end position="112"/>
    </location>
</feature>
<dbReference type="PANTHER" id="PTHR32322:SF2">
    <property type="entry name" value="EAMA DOMAIN-CONTAINING PROTEIN"/>
    <property type="match status" value="1"/>
</dbReference>
<feature type="transmembrane region" description="Helical" evidence="6">
    <location>
        <begin position="211"/>
        <end position="234"/>
    </location>
</feature>
<dbReference type="GO" id="GO:0016020">
    <property type="term" value="C:membrane"/>
    <property type="evidence" value="ECO:0007669"/>
    <property type="project" value="UniProtKB-SubCell"/>
</dbReference>
<evidence type="ECO:0000313" key="9">
    <source>
        <dbReference type="Proteomes" id="UP000587760"/>
    </source>
</evidence>
<evidence type="ECO:0000256" key="1">
    <source>
        <dbReference type="ARBA" id="ARBA00004141"/>
    </source>
</evidence>
<feature type="transmembrane region" description="Helical" evidence="6">
    <location>
        <begin position="155"/>
        <end position="172"/>
    </location>
</feature>
<dbReference type="AlphaFoldDB" id="A0A841REQ9"/>
<keyword evidence="9" id="KW-1185">Reference proteome</keyword>
<protein>
    <submittedName>
        <fullName evidence="8">Drug/metabolite transporter (DMT)-like permease</fullName>
    </submittedName>
</protein>
<dbReference type="InterPro" id="IPR037185">
    <property type="entry name" value="EmrE-like"/>
</dbReference>
<dbReference type="InterPro" id="IPR050638">
    <property type="entry name" value="AA-Vitamin_Transporters"/>
</dbReference>
<comment type="similarity">
    <text evidence="2">Belongs to the EamA transporter family.</text>
</comment>
<comment type="caution">
    <text evidence="8">The sequence shown here is derived from an EMBL/GenBank/DDBJ whole genome shotgun (WGS) entry which is preliminary data.</text>
</comment>
<comment type="subcellular location">
    <subcellularLocation>
        <location evidence="1">Membrane</location>
        <topology evidence="1">Multi-pass membrane protein</topology>
    </subcellularLocation>
</comment>
<keyword evidence="3 6" id="KW-0812">Transmembrane</keyword>
<feature type="transmembrane region" description="Helical" evidence="6">
    <location>
        <begin position="36"/>
        <end position="54"/>
    </location>
</feature>
<organism evidence="8 9">
    <name type="scientific">Spirochaeta isovalerica</name>
    <dbReference type="NCBI Taxonomy" id="150"/>
    <lineage>
        <taxon>Bacteria</taxon>
        <taxon>Pseudomonadati</taxon>
        <taxon>Spirochaetota</taxon>
        <taxon>Spirochaetia</taxon>
        <taxon>Spirochaetales</taxon>
        <taxon>Spirochaetaceae</taxon>
        <taxon>Spirochaeta</taxon>
    </lineage>
</organism>
<sequence length="295" mass="32345">MKRKNLIIFLIFSMILWGGTWTSAKLVSVNAPVELLIFWRFLPTALSMIPFLLFFKTGIRVKAQELLLLAIGGGVIFIYNIGFFSGVRVGLAGAGGVLVTGLNPVLTFLLTVILTKEKASLRQILALIIGFGGGLIMLEIWTFSPEQIFNSGNSWFLFASFTWAVLTMLSHRIQRTVHFLVYGFYIYLFCSLYALILALSKGSLSQTPVDLPFWLNMAYISIAATSLATTVYFLCTRELGSRIASSFIFTVPVSALVFSWMILGEVPAVHTVLGGALTIAAVYVINSSPGKGKSQ</sequence>
<keyword evidence="5 6" id="KW-0472">Membrane</keyword>
<keyword evidence="4 6" id="KW-1133">Transmembrane helix</keyword>
<dbReference type="InterPro" id="IPR000620">
    <property type="entry name" value="EamA_dom"/>
</dbReference>
<evidence type="ECO:0000256" key="3">
    <source>
        <dbReference type="ARBA" id="ARBA00022692"/>
    </source>
</evidence>
<feature type="transmembrane region" description="Helical" evidence="6">
    <location>
        <begin position="66"/>
        <end position="85"/>
    </location>
</feature>
<feature type="transmembrane region" description="Helical" evidence="6">
    <location>
        <begin position="268"/>
        <end position="285"/>
    </location>
</feature>
<evidence type="ECO:0000256" key="4">
    <source>
        <dbReference type="ARBA" id="ARBA00022989"/>
    </source>
</evidence>
<feature type="domain" description="EamA" evidence="7">
    <location>
        <begin position="7"/>
        <end position="137"/>
    </location>
</feature>
<accession>A0A841REQ9</accession>
<name>A0A841REQ9_9SPIO</name>
<dbReference type="Pfam" id="PF00892">
    <property type="entry name" value="EamA"/>
    <property type="match status" value="2"/>
</dbReference>
<evidence type="ECO:0000313" key="8">
    <source>
        <dbReference type="EMBL" id="MBB6482473.1"/>
    </source>
</evidence>
<dbReference type="RefSeq" id="WP_184748711.1">
    <property type="nucleotide sequence ID" value="NZ_JACHGJ010000012.1"/>
</dbReference>
<dbReference type="Proteomes" id="UP000587760">
    <property type="component" value="Unassembled WGS sequence"/>
</dbReference>
<evidence type="ECO:0000259" key="7">
    <source>
        <dbReference type="Pfam" id="PF00892"/>
    </source>
</evidence>
<dbReference type="PANTHER" id="PTHR32322">
    <property type="entry name" value="INNER MEMBRANE TRANSPORTER"/>
    <property type="match status" value="1"/>
</dbReference>
<feature type="transmembrane region" description="Helical" evidence="6">
    <location>
        <begin position="179"/>
        <end position="199"/>
    </location>
</feature>
<proteinExistence type="inferred from homology"/>
<dbReference type="EMBL" id="JACHGJ010000012">
    <property type="protein sequence ID" value="MBB6482473.1"/>
    <property type="molecule type" value="Genomic_DNA"/>
</dbReference>
<gene>
    <name evidence="8" type="ORF">HNR50_004172</name>
</gene>